<dbReference type="EMBL" id="CM044704">
    <property type="protein sequence ID" value="KAI5668283.1"/>
    <property type="molecule type" value="Genomic_DNA"/>
</dbReference>
<reference evidence="2" key="1">
    <citation type="journal article" date="2023" name="Nat. Plants">
        <title>Single-cell RNA sequencing provides a high-resolution roadmap for understanding the multicellular compartmentation of specialized metabolism.</title>
        <authorList>
            <person name="Sun S."/>
            <person name="Shen X."/>
            <person name="Li Y."/>
            <person name="Li Y."/>
            <person name="Wang S."/>
            <person name="Li R."/>
            <person name="Zhang H."/>
            <person name="Shen G."/>
            <person name="Guo B."/>
            <person name="Wei J."/>
            <person name="Xu J."/>
            <person name="St-Pierre B."/>
            <person name="Chen S."/>
            <person name="Sun C."/>
        </authorList>
    </citation>
    <scope>NUCLEOTIDE SEQUENCE [LARGE SCALE GENOMIC DNA]</scope>
</reference>
<evidence type="ECO:0000313" key="2">
    <source>
        <dbReference type="Proteomes" id="UP001060085"/>
    </source>
</evidence>
<organism evidence="1 2">
    <name type="scientific">Catharanthus roseus</name>
    <name type="common">Madagascar periwinkle</name>
    <name type="synonym">Vinca rosea</name>
    <dbReference type="NCBI Taxonomy" id="4058"/>
    <lineage>
        <taxon>Eukaryota</taxon>
        <taxon>Viridiplantae</taxon>
        <taxon>Streptophyta</taxon>
        <taxon>Embryophyta</taxon>
        <taxon>Tracheophyta</taxon>
        <taxon>Spermatophyta</taxon>
        <taxon>Magnoliopsida</taxon>
        <taxon>eudicotyledons</taxon>
        <taxon>Gunneridae</taxon>
        <taxon>Pentapetalae</taxon>
        <taxon>asterids</taxon>
        <taxon>lamiids</taxon>
        <taxon>Gentianales</taxon>
        <taxon>Apocynaceae</taxon>
        <taxon>Rauvolfioideae</taxon>
        <taxon>Vinceae</taxon>
        <taxon>Catharanthinae</taxon>
        <taxon>Catharanthus</taxon>
    </lineage>
</organism>
<sequence length="119" mass="13873">MRVPPARVAQGGLAGIDYVMPEFVPIIPFKDPDFVLWVSQQRLCVLICSEFPTTPKPFREFITCIQAIFMKLIFFWHVKPFYKKHFTRMGNSRRTHVNVNLLGVHRSCFPNVSPLFQMT</sequence>
<proteinExistence type="predicted"/>
<dbReference type="Proteomes" id="UP001060085">
    <property type="component" value="Linkage Group LG04"/>
</dbReference>
<keyword evidence="2" id="KW-1185">Reference proteome</keyword>
<protein>
    <submittedName>
        <fullName evidence="1">Uncharacterized protein</fullName>
    </submittedName>
</protein>
<evidence type="ECO:0000313" key="1">
    <source>
        <dbReference type="EMBL" id="KAI5668283.1"/>
    </source>
</evidence>
<comment type="caution">
    <text evidence="1">The sequence shown here is derived from an EMBL/GenBank/DDBJ whole genome shotgun (WGS) entry which is preliminary data.</text>
</comment>
<accession>A0ACC0B6L0</accession>
<name>A0ACC0B6L0_CATRO</name>
<gene>
    <name evidence="1" type="ORF">M9H77_18136</name>
</gene>